<dbReference type="PANTHER" id="PTHR43280">
    <property type="entry name" value="ARAC-FAMILY TRANSCRIPTIONAL REGULATOR"/>
    <property type="match status" value="1"/>
</dbReference>
<protein>
    <submittedName>
        <fullName evidence="13">AraC family transcriptional regulator of adaptative response / methylphosphotriester-DNA alkyltransferase methyltransferase</fullName>
        <ecNumber evidence="13">2.1.1.-</ecNumber>
    </submittedName>
</protein>
<dbReference type="PRINTS" id="PR00032">
    <property type="entry name" value="HTHARAC"/>
</dbReference>
<dbReference type="InterPro" id="IPR035451">
    <property type="entry name" value="Ada-like_dom_sf"/>
</dbReference>
<feature type="domain" description="HTH araC/xylS-type" evidence="12">
    <location>
        <begin position="84"/>
        <end position="182"/>
    </location>
</feature>
<keyword evidence="7" id="KW-0805">Transcription regulation</keyword>
<dbReference type="Pfam" id="PF12833">
    <property type="entry name" value="HTH_18"/>
    <property type="match status" value="1"/>
</dbReference>
<evidence type="ECO:0000256" key="8">
    <source>
        <dbReference type="ARBA" id="ARBA00023125"/>
    </source>
</evidence>
<keyword evidence="9" id="KW-0010">Activator</keyword>
<dbReference type="InterPro" id="IPR009057">
    <property type="entry name" value="Homeodomain-like_sf"/>
</dbReference>
<evidence type="ECO:0000256" key="7">
    <source>
        <dbReference type="ARBA" id="ARBA00023015"/>
    </source>
</evidence>
<keyword evidence="4" id="KW-0479">Metal-binding</keyword>
<dbReference type="GO" id="GO:0008168">
    <property type="term" value="F:methyltransferase activity"/>
    <property type="evidence" value="ECO:0007669"/>
    <property type="project" value="UniProtKB-KW"/>
</dbReference>
<evidence type="ECO:0000256" key="10">
    <source>
        <dbReference type="ARBA" id="ARBA00023163"/>
    </source>
</evidence>
<keyword evidence="6" id="KW-0862">Zinc</keyword>
<dbReference type="RefSeq" id="WP_204538197.1">
    <property type="nucleotide sequence ID" value="NZ_JAFBFI010000002.1"/>
</dbReference>
<evidence type="ECO:0000259" key="12">
    <source>
        <dbReference type="PROSITE" id="PS01124"/>
    </source>
</evidence>
<dbReference type="SMART" id="SM00342">
    <property type="entry name" value="HTH_ARAC"/>
    <property type="match status" value="1"/>
</dbReference>
<dbReference type="Pfam" id="PF02805">
    <property type="entry name" value="Ada_Zn_binding"/>
    <property type="match status" value="1"/>
</dbReference>
<keyword evidence="5" id="KW-0227">DNA damage</keyword>
<evidence type="ECO:0000313" key="13">
    <source>
        <dbReference type="EMBL" id="MBM7691155.1"/>
    </source>
</evidence>
<keyword evidence="8" id="KW-0238">DNA-binding</keyword>
<dbReference type="PROSITE" id="PS00041">
    <property type="entry name" value="HTH_ARAC_FAMILY_1"/>
    <property type="match status" value="1"/>
</dbReference>
<keyword evidence="3 13" id="KW-0808">Transferase</keyword>
<reference evidence="13 14" key="1">
    <citation type="submission" date="2021-01" db="EMBL/GenBank/DDBJ databases">
        <title>Genomic Encyclopedia of Type Strains, Phase IV (KMG-IV): sequencing the most valuable type-strain genomes for metagenomic binning, comparative biology and taxonomic classification.</title>
        <authorList>
            <person name="Goeker M."/>
        </authorList>
    </citation>
    <scope>NUCLEOTIDE SEQUENCE [LARGE SCALE GENOMIC DNA]</scope>
    <source>
        <strain evidence="13 14">DSM 105482</strain>
    </source>
</reference>
<dbReference type="SUPFAM" id="SSF57884">
    <property type="entry name" value="Ada DNA repair protein, N-terminal domain (N-Ada 10)"/>
    <property type="match status" value="1"/>
</dbReference>
<comment type="caution">
    <text evidence="13">The sequence shown here is derived from an EMBL/GenBank/DDBJ whole genome shotgun (WGS) entry which is preliminary data.</text>
</comment>
<dbReference type="InterPro" id="IPR004026">
    <property type="entry name" value="Ada_DNA_repair_Zn-bd"/>
</dbReference>
<gene>
    <name evidence="13" type="ORF">JOC77_000560</name>
</gene>
<accession>A0ABS2QDQ7</accession>
<evidence type="ECO:0000256" key="1">
    <source>
        <dbReference type="ARBA" id="ARBA00001947"/>
    </source>
</evidence>
<evidence type="ECO:0000256" key="5">
    <source>
        <dbReference type="ARBA" id="ARBA00022763"/>
    </source>
</evidence>
<evidence type="ECO:0000256" key="3">
    <source>
        <dbReference type="ARBA" id="ARBA00022679"/>
    </source>
</evidence>
<evidence type="ECO:0000256" key="4">
    <source>
        <dbReference type="ARBA" id="ARBA00022723"/>
    </source>
</evidence>
<dbReference type="PANTHER" id="PTHR43280:SF28">
    <property type="entry name" value="HTH-TYPE TRANSCRIPTIONAL ACTIVATOR RHAS"/>
    <property type="match status" value="1"/>
</dbReference>
<comment type="cofactor">
    <cofactor evidence="1">
        <name>Zn(2+)</name>
        <dbReference type="ChEBI" id="CHEBI:29105"/>
    </cofactor>
</comment>
<dbReference type="InterPro" id="IPR018060">
    <property type="entry name" value="HTH_AraC"/>
</dbReference>
<keyword evidence="11" id="KW-0234">DNA repair</keyword>
<evidence type="ECO:0000256" key="6">
    <source>
        <dbReference type="ARBA" id="ARBA00022833"/>
    </source>
</evidence>
<proteinExistence type="predicted"/>
<organism evidence="13 14">
    <name type="scientific">Peribacillus deserti</name>
    <dbReference type="NCBI Taxonomy" id="673318"/>
    <lineage>
        <taxon>Bacteria</taxon>
        <taxon>Bacillati</taxon>
        <taxon>Bacillota</taxon>
        <taxon>Bacilli</taxon>
        <taxon>Bacillales</taxon>
        <taxon>Bacillaceae</taxon>
        <taxon>Peribacillus</taxon>
    </lineage>
</organism>
<evidence type="ECO:0000313" key="14">
    <source>
        <dbReference type="Proteomes" id="UP000823486"/>
    </source>
</evidence>
<dbReference type="InterPro" id="IPR016220">
    <property type="entry name" value="Me-P-triester_DNA_alkyl-Trfase"/>
</dbReference>
<keyword evidence="14" id="KW-1185">Reference proteome</keyword>
<name>A0ABS2QDQ7_9BACI</name>
<dbReference type="Gene3D" id="1.10.10.60">
    <property type="entry name" value="Homeodomain-like"/>
    <property type="match status" value="2"/>
</dbReference>
<dbReference type="InterPro" id="IPR020449">
    <property type="entry name" value="Tscrpt_reg_AraC-type_HTH"/>
</dbReference>
<dbReference type="PIRSF" id="PIRSF000408">
    <property type="entry name" value="Alkyltransferas_AdaA"/>
    <property type="match status" value="1"/>
</dbReference>
<keyword evidence="10" id="KW-0804">Transcription</keyword>
<dbReference type="EC" id="2.1.1.-" evidence="13"/>
<evidence type="ECO:0000256" key="2">
    <source>
        <dbReference type="ARBA" id="ARBA00022603"/>
    </source>
</evidence>
<dbReference type="InterPro" id="IPR018062">
    <property type="entry name" value="HTH_AraC-typ_CS"/>
</dbReference>
<dbReference type="SUPFAM" id="SSF46689">
    <property type="entry name" value="Homeodomain-like"/>
    <property type="match status" value="2"/>
</dbReference>
<dbReference type="PROSITE" id="PS01124">
    <property type="entry name" value="HTH_ARAC_FAMILY_2"/>
    <property type="match status" value="1"/>
</dbReference>
<keyword evidence="2 13" id="KW-0489">Methyltransferase</keyword>
<dbReference type="GO" id="GO:0032259">
    <property type="term" value="P:methylation"/>
    <property type="evidence" value="ECO:0007669"/>
    <property type="project" value="UniProtKB-KW"/>
</dbReference>
<dbReference type="Proteomes" id="UP000823486">
    <property type="component" value="Unassembled WGS sequence"/>
</dbReference>
<dbReference type="EMBL" id="JAFBFI010000002">
    <property type="protein sequence ID" value="MBM7691155.1"/>
    <property type="molecule type" value="Genomic_DNA"/>
</dbReference>
<dbReference type="Gene3D" id="3.40.10.10">
    <property type="entry name" value="DNA Methylphosphotriester Repair Domain"/>
    <property type="match status" value="1"/>
</dbReference>
<evidence type="ECO:0000256" key="9">
    <source>
        <dbReference type="ARBA" id="ARBA00023159"/>
    </source>
</evidence>
<sequence>MNEIEEKIWNTIVNCDSQFDGVFYYGVITTGIYCRPSCKSKTPNKGNVKIYNTTEQAKEDGLRPCKRCRPDTNVKDSPSEISVLHAKDLLENHYIEDWTLEELSERVYSSPFWLQRRFKEMVGMSPSRYLTKLRIASAKQLLLSTDLTIITIALQTGFKNSSHFSSVFTKQTGMPPSTFRSIMRQQ</sequence>
<evidence type="ECO:0000256" key="11">
    <source>
        <dbReference type="ARBA" id="ARBA00023204"/>
    </source>
</evidence>